<dbReference type="InterPro" id="IPR032808">
    <property type="entry name" value="DoxX"/>
</dbReference>
<evidence type="ECO:0000256" key="4">
    <source>
        <dbReference type="ARBA" id="ARBA00023136"/>
    </source>
</evidence>
<evidence type="ECO:0000313" key="7">
    <source>
        <dbReference type="Proteomes" id="UP000179840"/>
    </source>
</evidence>
<accession>A0A1S1UBT0</accession>
<evidence type="ECO:0000256" key="1">
    <source>
        <dbReference type="ARBA" id="ARBA00004141"/>
    </source>
</evidence>
<evidence type="ECO:0000256" key="5">
    <source>
        <dbReference type="SAM" id="Phobius"/>
    </source>
</evidence>
<dbReference type="Proteomes" id="UP000179840">
    <property type="component" value="Unassembled WGS sequence"/>
</dbReference>
<sequence length="136" mass="14442">MALTYTYWISTALLSLLYFASASMYIAKGAFVRQAQAELGYASSHLVPFMIVVKILGPAAILWRFNVALSDLAYAGIFYHLVLSGLAHLGVRKPKGAIPAAVGLILLAASFATQNAARDIASPYAPAVTAIQTPLN</sequence>
<evidence type="ECO:0000256" key="2">
    <source>
        <dbReference type="ARBA" id="ARBA00022692"/>
    </source>
</evidence>
<evidence type="ECO:0000313" key="6">
    <source>
        <dbReference type="EMBL" id="OHV97756.1"/>
    </source>
</evidence>
<feature type="transmembrane region" description="Helical" evidence="5">
    <location>
        <begin position="72"/>
        <end position="91"/>
    </location>
</feature>
<dbReference type="AlphaFoldDB" id="A0A1S1UBT0"/>
<evidence type="ECO:0000256" key="3">
    <source>
        <dbReference type="ARBA" id="ARBA00022989"/>
    </source>
</evidence>
<comment type="subcellular location">
    <subcellularLocation>
        <location evidence="1">Membrane</location>
        <topology evidence="1">Multi-pass membrane protein</topology>
    </subcellularLocation>
</comment>
<dbReference type="GO" id="GO:0016020">
    <property type="term" value="C:membrane"/>
    <property type="evidence" value="ECO:0007669"/>
    <property type="project" value="UniProtKB-SubCell"/>
</dbReference>
<proteinExistence type="predicted"/>
<keyword evidence="3 5" id="KW-1133">Transmembrane helix</keyword>
<organism evidence="6 7">
    <name type="scientific">Janthinobacterium lividum</name>
    <dbReference type="NCBI Taxonomy" id="29581"/>
    <lineage>
        <taxon>Bacteria</taxon>
        <taxon>Pseudomonadati</taxon>
        <taxon>Pseudomonadota</taxon>
        <taxon>Betaproteobacteria</taxon>
        <taxon>Burkholderiales</taxon>
        <taxon>Oxalobacteraceae</taxon>
        <taxon>Janthinobacterium</taxon>
    </lineage>
</organism>
<feature type="transmembrane region" description="Helical" evidence="5">
    <location>
        <begin position="6"/>
        <end position="26"/>
    </location>
</feature>
<dbReference type="Pfam" id="PF13564">
    <property type="entry name" value="DoxX_2"/>
    <property type="match status" value="1"/>
</dbReference>
<dbReference type="EMBL" id="LFKP01000005">
    <property type="protein sequence ID" value="OHV97756.1"/>
    <property type="molecule type" value="Genomic_DNA"/>
</dbReference>
<dbReference type="RefSeq" id="WP_071076923.1">
    <property type="nucleotide sequence ID" value="NZ_LFKP01000005.1"/>
</dbReference>
<protein>
    <submittedName>
        <fullName evidence="6">Membrane protein</fullName>
    </submittedName>
</protein>
<keyword evidence="2 5" id="KW-0812">Transmembrane</keyword>
<feature type="transmembrane region" description="Helical" evidence="5">
    <location>
        <begin position="46"/>
        <end position="66"/>
    </location>
</feature>
<feature type="transmembrane region" description="Helical" evidence="5">
    <location>
        <begin position="98"/>
        <end position="117"/>
    </location>
</feature>
<comment type="caution">
    <text evidence="6">The sequence shown here is derived from an EMBL/GenBank/DDBJ whole genome shotgun (WGS) entry which is preliminary data.</text>
</comment>
<keyword evidence="4 5" id="KW-0472">Membrane</keyword>
<gene>
    <name evidence="6" type="ORF">AKG95_11480</name>
</gene>
<name>A0A1S1UBT0_9BURK</name>
<reference evidence="6 7" key="1">
    <citation type="submission" date="2015-06" db="EMBL/GenBank/DDBJ databases">
        <title>Draft genome sequencing of a biphenyl-degrading bacterium, Janthinobacterium lividum MEG1.</title>
        <authorList>
            <person name="Shimodaira J."/>
            <person name="Hatta T."/>
        </authorList>
    </citation>
    <scope>NUCLEOTIDE SEQUENCE [LARGE SCALE GENOMIC DNA]</scope>
    <source>
        <strain evidence="6 7">MEG1</strain>
    </source>
</reference>